<evidence type="ECO:0000256" key="5">
    <source>
        <dbReference type="ARBA" id="ARBA00023242"/>
    </source>
</evidence>
<evidence type="ECO:0000256" key="2">
    <source>
        <dbReference type="ARBA" id="ARBA00022723"/>
    </source>
</evidence>
<dbReference type="PANTHER" id="PTHR12786:SF2">
    <property type="entry name" value="SPLICING FACTOR 3A SUBUNIT 3"/>
    <property type="match status" value="1"/>
</dbReference>
<keyword evidence="8" id="KW-1185">Reference proteome</keyword>
<dbReference type="GO" id="GO:0005681">
    <property type="term" value="C:spliceosomal complex"/>
    <property type="evidence" value="ECO:0007669"/>
    <property type="project" value="InterPro"/>
</dbReference>
<dbReference type="GO" id="GO:0003723">
    <property type="term" value="F:RNA binding"/>
    <property type="evidence" value="ECO:0007669"/>
    <property type="project" value="InterPro"/>
</dbReference>
<dbReference type="Pfam" id="PF16837">
    <property type="entry name" value="SF3A3"/>
    <property type="match status" value="1"/>
</dbReference>
<dbReference type="InterPro" id="IPR024598">
    <property type="entry name" value="SF3a60/Prp9_C"/>
</dbReference>
<dbReference type="GeneID" id="62193703"/>
<dbReference type="PANTHER" id="PTHR12786">
    <property type="entry name" value="SPLICING FACTOR SF3A-RELATED"/>
    <property type="match status" value="1"/>
</dbReference>
<evidence type="ECO:0000256" key="4">
    <source>
        <dbReference type="ARBA" id="ARBA00022833"/>
    </source>
</evidence>
<organism evidence="7 8">
    <name type="scientific">Eeniella nana</name>
    <name type="common">Yeast</name>
    <name type="synonym">Brettanomyces nanus</name>
    <dbReference type="NCBI Taxonomy" id="13502"/>
    <lineage>
        <taxon>Eukaryota</taxon>
        <taxon>Fungi</taxon>
        <taxon>Dikarya</taxon>
        <taxon>Ascomycota</taxon>
        <taxon>Saccharomycotina</taxon>
        <taxon>Pichiomycetes</taxon>
        <taxon>Pichiales</taxon>
        <taxon>Pichiaceae</taxon>
        <taxon>Brettanomyces</taxon>
    </lineage>
</organism>
<dbReference type="Proteomes" id="UP000662931">
    <property type="component" value="Chromosome 1"/>
</dbReference>
<dbReference type="InterPro" id="IPR051421">
    <property type="entry name" value="RNA_Proc_DNA_Dmg_Regulator"/>
</dbReference>
<dbReference type="InterPro" id="IPR031590">
    <property type="entry name" value="PRP9_N"/>
</dbReference>
<gene>
    <name evidence="7" type="ORF">FOA43_000302</name>
</gene>
<dbReference type="Pfam" id="PF16958">
    <property type="entry name" value="PRP9_N"/>
    <property type="match status" value="1"/>
</dbReference>
<dbReference type="SUPFAM" id="SSF57667">
    <property type="entry name" value="beta-beta-alpha zinc fingers"/>
    <property type="match status" value="1"/>
</dbReference>
<accession>A0A875RWT8</accession>
<evidence type="ECO:0000313" key="8">
    <source>
        <dbReference type="Proteomes" id="UP000662931"/>
    </source>
</evidence>
<keyword evidence="2" id="KW-0479">Metal-binding</keyword>
<evidence type="ECO:0000313" key="7">
    <source>
        <dbReference type="EMBL" id="QPG72998.1"/>
    </source>
</evidence>
<dbReference type="KEGG" id="bnn:FOA43_000302"/>
<dbReference type="GO" id="GO:0008270">
    <property type="term" value="F:zinc ion binding"/>
    <property type="evidence" value="ECO:0007669"/>
    <property type="project" value="UniProtKB-KW"/>
</dbReference>
<keyword evidence="3" id="KW-0863">Zinc-finger</keyword>
<keyword evidence="4" id="KW-0862">Zinc</keyword>
<keyword evidence="5" id="KW-0539">Nucleus</keyword>
<feature type="domain" description="C2H2-type" evidence="6">
    <location>
        <begin position="277"/>
        <end position="299"/>
    </location>
</feature>
<dbReference type="OrthoDB" id="2160351at2759"/>
<evidence type="ECO:0000256" key="3">
    <source>
        <dbReference type="ARBA" id="ARBA00022771"/>
    </source>
</evidence>
<dbReference type="Gene3D" id="3.30.160.60">
    <property type="entry name" value="Classic Zinc Finger"/>
    <property type="match status" value="1"/>
</dbReference>
<dbReference type="GO" id="GO:0000398">
    <property type="term" value="P:mRNA splicing, via spliceosome"/>
    <property type="evidence" value="ECO:0007669"/>
    <property type="project" value="InterPro"/>
</dbReference>
<dbReference type="InterPro" id="IPR003604">
    <property type="entry name" value="Matrin/U1-like-C_Znf_C2H2"/>
</dbReference>
<dbReference type="InterPro" id="IPR036236">
    <property type="entry name" value="Znf_C2H2_sf"/>
</dbReference>
<dbReference type="EMBL" id="CP064812">
    <property type="protein sequence ID" value="QPG72998.1"/>
    <property type="molecule type" value="Genomic_DNA"/>
</dbReference>
<dbReference type="AlphaFoldDB" id="A0A875RWT8"/>
<dbReference type="PROSITE" id="PS00028">
    <property type="entry name" value="ZINC_FINGER_C2H2_1"/>
    <property type="match status" value="1"/>
</dbReference>
<evidence type="ECO:0000256" key="1">
    <source>
        <dbReference type="ARBA" id="ARBA00004123"/>
    </source>
</evidence>
<protein>
    <recommendedName>
        <fullName evidence="6">C2H2-type domain-containing protein</fullName>
    </recommendedName>
</protein>
<dbReference type="InterPro" id="IPR022755">
    <property type="entry name" value="Znf_C2H2_jaz"/>
</dbReference>
<dbReference type="Pfam" id="PF12171">
    <property type="entry name" value="zf-C2H2_jaz"/>
    <property type="match status" value="1"/>
</dbReference>
<proteinExistence type="predicted"/>
<dbReference type="SMART" id="SM00451">
    <property type="entry name" value="ZnF_U1"/>
    <property type="match status" value="1"/>
</dbReference>
<reference evidence="7" key="1">
    <citation type="submission" date="2020-10" db="EMBL/GenBank/DDBJ databases">
        <authorList>
            <person name="Roach M.J.R."/>
        </authorList>
    </citation>
    <scope>NUCLEOTIDE SEQUENCE</scope>
    <source>
        <strain evidence="7">CBS 1945</strain>
    </source>
</reference>
<name>A0A875RWT8_EENNA</name>
<comment type="subcellular location">
    <subcellularLocation>
        <location evidence="1">Nucleus</location>
    </subcellularLocation>
</comment>
<sequence length="525" mass="61569">MLIELDLIESSITKRIRRNPDIYIPSITSKDHGILGRKKRISPSETLLQQHEIKHFIDRYKIQVKKLSKLSSEMDADLTDELKVMKSEEAFEIFVKLYKKSIEEDKNQAFLKTKKDWQIYDMFSSNDDYLELRQRFDGQKTNDKEISKKKRHLYRVLSEFCKDMTLSSIFSRTEEFGKYLDLHTQYKKWLVLPRIKPINTDKIPGYLEYLGEITKFDDDLFNKSDQYYEYLMDLSAYIERYWIKINPLMRPERSLVSIKNRFTEMHFKEPREQGIYCMACKKTFAKDTVYNSHLNGKKHRKSVTENRRGEVLKLEYFIKEVLTTLLADQMSKTQSETERFNLLTVRERQMELTKIQDISLYEIDYFATDSDDDVVGADAEAYGSNANGNIEDDEDGHGQNYNPLNLPLGPDGSPIPYWLWKASGLGLEFGCEVCGNIEYHGRRAFSNHFSEPRHVNGLQMLGVTEDFSLYKDLNKIDDVLKLLGNLQKRQREIIHLKESGEEVEDEDGNALSKKAYQQLKKQGLL</sequence>
<dbReference type="InterPro" id="IPR031774">
    <property type="entry name" value="SF3A3_dom"/>
</dbReference>
<dbReference type="InterPro" id="IPR013087">
    <property type="entry name" value="Znf_C2H2_type"/>
</dbReference>
<evidence type="ECO:0000259" key="6">
    <source>
        <dbReference type="PROSITE" id="PS00028"/>
    </source>
</evidence>
<dbReference type="Pfam" id="PF11931">
    <property type="entry name" value="SF3a60_Prp9_C"/>
    <property type="match status" value="1"/>
</dbReference>
<dbReference type="RefSeq" id="XP_038776563.1">
    <property type="nucleotide sequence ID" value="XM_038920635.1"/>
</dbReference>